<name>D1BSQ1_XYLCX</name>
<dbReference type="InterPro" id="IPR036412">
    <property type="entry name" value="HAD-like_sf"/>
</dbReference>
<dbReference type="STRING" id="446471.Xcel_1720"/>
<dbReference type="InterPro" id="IPR023214">
    <property type="entry name" value="HAD_sf"/>
</dbReference>
<dbReference type="HOGENOM" id="CLU_045011_9_1_11"/>
<dbReference type="Proteomes" id="UP000002255">
    <property type="component" value="Chromosome"/>
</dbReference>
<dbReference type="RefSeq" id="WP_012878485.1">
    <property type="nucleotide sequence ID" value="NC_013530.1"/>
</dbReference>
<organism evidence="1 2">
    <name type="scientific">Xylanimonas cellulosilytica (strain DSM 15894 / JCM 12276 / CECT 5975 / KCTC 9989 / LMG 20990 / NBRC 107835 / XIL07)</name>
    <dbReference type="NCBI Taxonomy" id="446471"/>
    <lineage>
        <taxon>Bacteria</taxon>
        <taxon>Bacillati</taxon>
        <taxon>Actinomycetota</taxon>
        <taxon>Actinomycetes</taxon>
        <taxon>Micrococcales</taxon>
        <taxon>Promicromonosporaceae</taxon>
        <taxon>Xylanimonas</taxon>
    </lineage>
</organism>
<dbReference type="Gene3D" id="3.40.50.1000">
    <property type="entry name" value="HAD superfamily/HAD-like"/>
    <property type="match status" value="1"/>
</dbReference>
<dbReference type="SUPFAM" id="SSF56784">
    <property type="entry name" value="HAD-like"/>
    <property type="match status" value="1"/>
</dbReference>
<dbReference type="CDD" id="cd02603">
    <property type="entry name" value="HAD_sEH-N_like"/>
    <property type="match status" value="1"/>
</dbReference>
<reference evidence="2" key="1">
    <citation type="submission" date="2009-11" db="EMBL/GenBank/DDBJ databases">
        <title>The complete chromosome of Xylanimonas cellulosilytica DSM 15894.</title>
        <authorList>
            <consortium name="US DOE Joint Genome Institute (JGI-PGF)"/>
            <person name="Lucas S."/>
            <person name="Copeland A."/>
            <person name="Lapidus A."/>
            <person name="Glavina del Rio T."/>
            <person name="Dalin E."/>
            <person name="Tice H."/>
            <person name="Bruce D."/>
            <person name="Goodwin L."/>
            <person name="Pitluck S."/>
            <person name="Kyrpides N."/>
            <person name="Mavromatis K."/>
            <person name="Ivanova N."/>
            <person name="Mikhailova N."/>
            <person name="Foster B."/>
            <person name="Clum A."/>
            <person name="Brettin T."/>
            <person name="Detter J.C."/>
            <person name="Han C."/>
            <person name="Larimer F."/>
            <person name="Land M."/>
            <person name="Hauser L."/>
            <person name="Markowitz V."/>
            <person name="Cheng J.F."/>
            <person name="Hugenholtz P."/>
            <person name="Woyke T."/>
            <person name="Wu D."/>
            <person name="Gehrich-Schroeter G."/>
            <person name="Schneider S."/>
            <person name="Pukall S.R."/>
            <person name="Klenk H.P."/>
            <person name="Eisen J.A."/>
        </authorList>
    </citation>
    <scope>NUCLEOTIDE SEQUENCE [LARGE SCALE GENOMIC DNA]</scope>
    <source>
        <strain evidence="2">DSM 15894 / CECT 5975 / LMG 20990 / XIL07</strain>
    </source>
</reference>
<dbReference type="AlphaFoldDB" id="D1BSQ1"/>
<dbReference type="Pfam" id="PF00702">
    <property type="entry name" value="Hydrolase"/>
    <property type="match status" value="1"/>
</dbReference>
<protein>
    <submittedName>
        <fullName evidence="1">HAD-superfamily hydrolase, subfamily IA, variant 3</fullName>
    </submittedName>
</protein>
<reference evidence="1 2" key="2">
    <citation type="journal article" date="2010" name="Stand. Genomic Sci.">
        <title>Complete genome sequence of Xylanimonas cellulosilytica type strain (XIL07).</title>
        <authorList>
            <person name="Foster B."/>
            <person name="Pukall R."/>
            <person name="Abt B."/>
            <person name="Nolan M."/>
            <person name="Glavina Del Rio T."/>
            <person name="Chen F."/>
            <person name="Lucas S."/>
            <person name="Tice H."/>
            <person name="Pitluck S."/>
            <person name="Cheng J.-F."/>
            <person name="Chertkov O."/>
            <person name="Brettin T."/>
            <person name="Han C."/>
            <person name="Detter J.C."/>
            <person name="Bruce D."/>
            <person name="Goodwin L."/>
            <person name="Ivanova N."/>
            <person name="Mavromatis K."/>
            <person name="Pati A."/>
            <person name="Mikhailova N."/>
            <person name="Chen A."/>
            <person name="Palaniappan K."/>
            <person name="Land M."/>
            <person name="Hauser L."/>
            <person name="Chang Y.-J."/>
            <person name="Jeffries C.D."/>
            <person name="Chain P."/>
            <person name="Rohde M."/>
            <person name="Goeker M."/>
            <person name="Bristow J."/>
            <person name="Eisen J.A."/>
            <person name="Markowitz V."/>
            <person name="Hugenholtz P."/>
            <person name="Kyrpides N.C."/>
            <person name="Klenk H.-P."/>
            <person name="Lapidus A."/>
        </authorList>
    </citation>
    <scope>NUCLEOTIDE SEQUENCE [LARGE SCALE GENOMIC DNA]</scope>
    <source>
        <strain evidence="2">DSM 15894 / CECT 5975 / LMG 20990 / XIL07</strain>
    </source>
</reference>
<dbReference type="PANTHER" id="PTHR43611">
    <property type="entry name" value="ALPHA-D-GLUCOSE 1-PHOSPHATE PHOSPHATASE"/>
    <property type="match status" value="1"/>
</dbReference>
<evidence type="ECO:0000313" key="2">
    <source>
        <dbReference type="Proteomes" id="UP000002255"/>
    </source>
</evidence>
<dbReference type="NCBIfam" id="TIGR01509">
    <property type="entry name" value="HAD-SF-IA-v3"/>
    <property type="match status" value="1"/>
</dbReference>
<dbReference type="KEGG" id="xce:Xcel_1720"/>
<keyword evidence="2" id="KW-1185">Reference proteome</keyword>
<dbReference type="EMBL" id="CP001821">
    <property type="protein sequence ID" value="ACZ30743.1"/>
    <property type="molecule type" value="Genomic_DNA"/>
</dbReference>
<dbReference type="OrthoDB" id="9797415at2"/>
<accession>D1BSQ1</accession>
<dbReference type="InterPro" id="IPR006439">
    <property type="entry name" value="HAD-SF_hydro_IA"/>
</dbReference>
<evidence type="ECO:0000313" key="1">
    <source>
        <dbReference type="EMBL" id="ACZ30743.1"/>
    </source>
</evidence>
<proteinExistence type="predicted"/>
<dbReference type="eggNOG" id="COG1011">
    <property type="taxonomic scope" value="Bacteria"/>
</dbReference>
<dbReference type="PANTHER" id="PTHR43611:SF3">
    <property type="entry name" value="FLAVIN MONONUCLEOTIDE HYDROLASE 1, CHLOROPLATIC"/>
    <property type="match status" value="1"/>
</dbReference>
<dbReference type="GO" id="GO:0016787">
    <property type="term" value="F:hydrolase activity"/>
    <property type="evidence" value="ECO:0007669"/>
    <property type="project" value="UniProtKB-KW"/>
</dbReference>
<sequence length="209" mass="22982">MTTDRAIDTVVYDFGNVLVHWDPRPAFAHLAPAVVDRFFTEVDFTAFNHHQDAGRSLEDGRAALADVDPRWAGMLDAYLDGYPRTLTGLVEGSAELVGELKGRGLRLYGLTNWWAQTFHHAEALVPAVGLMDGVVVSGRESLAKPDPAIFRLLADRFAVDPRRAVFVDDSAPNVEAAAAVGFRAVHFTTTADFRRALRDLGVPVEHETR</sequence>
<keyword evidence="1" id="KW-0378">Hydrolase</keyword>
<dbReference type="PRINTS" id="PR00413">
    <property type="entry name" value="HADHALOGNASE"/>
</dbReference>
<gene>
    <name evidence="1" type="ordered locus">Xcel_1720</name>
</gene>